<reference evidence="4 5" key="1">
    <citation type="submission" date="2017-04" db="EMBL/GenBank/DDBJ databases">
        <title>Draft genome sequence of Zooshikella ganghwensis VG4 isolated from Red Sea sediments.</title>
        <authorList>
            <person name="Rehman Z."/>
            <person name="Alam I."/>
            <person name="Kamau A."/>
            <person name="Bajic V."/>
            <person name="Leiknes T."/>
        </authorList>
    </citation>
    <scope>NUCLEOTIDE SEQUENCE [LARGE SCALE GENOMIC DNA]</scope>
    <source>
        <strain evidence="4 5">VG4</strain>
    </source>
</reference>
<organism evidence="4 5">
    <name type="scientific">Zooshikella ganghwensis</name>
    <dbReference type="NCBI Taxonomy" id="202772"/>
    <lineage>
        <taxon>Bacteria</taxon>
        <taxon>Pseudomonadati</taxon>
        <taxon>Pseudomonadota</taxon>
        <taxon>Gammaproteobacteria</taxon>
        <taxon>Oceanospirillales</taxon>
        <taxon>Zooshikellaceae</taxon>
        <taxon>Zooshikella</taxon>
    </lineage>
</organism>
<evidence type="ECO:0000256" key="1">
    <source>
        <dbReference type="ARBA" id="ARBA00009075"/>
    </source>
</evidence>
<evidence type="ECO:0000256" key="2">
    <source>
        <dbReference type="ARBA" id="ARBA00022448"/>
    </source>
</evidence>
<protein>
    <submittedName>
        <fullName evidence="4">Outer membrane porin, OprD family</fullName>
    </submittedName>
</protein>
<dbReference type="RefSeq" id="WP_094787308.1">
    <property type="nucleotide sequence ID" value="NZ_NDXW01000001.1"/>
</dbReference>
<dbReference type="Gene3D" id="2.40.160.10">
    <property type="entry name" value="Porin"/>
    <property type="match status" value="1"/>
</dbReference>
<accession>A0A4P9VNP6</accession>
<dbReference type="PANTHER" id="PTHR34596">
    <property type="entry name" value="CHITOPORIN"/>
    <property type="match status" value="1"/>
</dbReference>
<keyword evidence="5" id="KW-1185">Reference proteome</keyword>
<dbReference type="Proteomes" id="UP000257039">
    <property type="component" value="Unassembled WGS sequence"/>
</dbReference>
<proteinExistence type="inferred from homology"/>
<dbReference type="GO" id="GO:0016020">
    <property type="term" value="C:membrane"/>
    <property type="evidence" value="ECO:0007669"/>
    <property type="project" value="InterPro"/>
</dbReference>
<dbReference type="InterPro" id="IPR005318">
    <property type="entry name" value="OM_porin_bac"/>
</dbReference>
<dbReference type="PANTHER" id="PTHR34596:SF2">
    <property type="entry name" value="CHITOPORIN"/>
    <property type="match status" value="1"/>
</dbReference>
<dbReference type="AlphaFoldDB" id="A0A4P9VNP6"/>
<evidence type="ECO:0000313" key="4">
    <source>
        <dbReference type="EMBL" id="RDH44097.1"/>
    </source>
</evidence>
<comment type="caution">
    <text evidence="4">The sequence shown here is derived from an EMBL/GenBank/DDBJ whole genome shotgun (WGS) entry which is preliminary data.</text>
</comment>
<dbReference type="EMBL" id="NDXW01000001">
    <property type="protein sequence ID" value="RDH44097.1"/>
    <property type="molecule type" value="Genomic_DNA"/>
</dbReference>
<evidence type="ECO:0000256" key="3">
    <source>
        <dbReference type="ARBA" id="ARBA00022729"/>
    </source>
</evidence>
<evidence type="ECO:0000313" key="5">
    <source>
        <dbReference type="Proteomes" id="UP000257039"/>
    </source>
</evidence>
<sequence>MWNFLKRWILNSHLSTTLALLFSLNVYGLSFDSQSGINSHFNSDQKQNSFDISYDNHFLSKNTSQRSEIFDLDEWVHGLKIDFQSRYYLNFIGVDVSLGSATYINNGIAQGGNNSNGAGNNNVGVGQNQQLGTVEGNGGEQTFNYVNASYESLTGALGDEIKTCSANPTIGCQNIVNSTSQERVDYLRQPQLGNSSVNEVSAVTQAYTKMRFGSEQQPFNLRFGLQSLHLETFSTSGSYVLPSSVFGTLISTNLSGADVYYGRFNQYHQRGSSQFIQPFTSYSQEQRVKYIDVLGTQYTFENGLVGQFEMGRAGNQLKKYFAKLYYLMDVAEGISLSLDGRVGLAQGKQAYGYYDWLSPLNQFFYVQHEDYKSRYYNVTAALHTQNSKLYFGVNKTELADWGSGYFYDDQSAFNSTLALYKNYNHKNELAWVIGLDYDFSGIKLPGLNLGIHYARGKRPGEDIVLELDEKNTEQEVGGYIAYTLQSGLLEGLTLGWHFARWQGFENNEESSRFLLTYNLADF</sequence>
<dbReference type="InterPro" id="IPR023614">
    <property type="entry name" value="Porin_dom_sf"/>
</dbReference>
<gene>
    <name evidence="4" type="ORF">B9G39_11910</name>
</gene>
<keyword evidence="3" id="KW-0732">Signal</keyword>
<comment type="similarity">
    <text evidence="1">Belongs to the outer membrane porin (Opr) (TC 1.B.25) family.</text>
</comment>
<name>A0A4P9VNP6_9GAMM</name>
<dbReference type="Pfam" id="PF03573">
    <property type="entry name" value="OprD"/>
    <property type="match status" value="1"/>
</dbReference>
<keyword evidence="2" id="KW-0813">Transport</keyword>
<dbReference type="GO" id="GO:0015288">
    <property type="term" value="F:porin activity"/>
    <property type="evidence" value="ECO:0007669"/>
    <property type="project" value="TreeGrafter"/>
</dbReference>